<dbReference type="EMBL" id="VUNA01000003">
    <property type="protein sequence ID" value="MST70202.1"/>
    <property type="molecule type" value="Genomic_DNA"/>
</dbReference>
<gene>
    <name evidence="2" type="ORF">FYJ65_02415</name>
</gene>
<sequence>MKKMKKFLPILLIALIAMFSLSACGSKSEKSKEASEKASTEATVDKDAGTVSIDCVVNGAVKSPKHWFIVNKDGSMAKKSILNTAVTTDDFYKALTEVAGEKVWNDTDTEFGEDQSIEDLLKEGTGHSDFAKFKVTVSWGGKDYDLKDVITDPTYKGKAYDGSYEIGFSGNLENQRSAKTGCITCFGGCYMGITSGFDTPMMIEYKPANLPDDGETVKVTYTLVK</sequence>
<dbReference type="Proteomes" id="UP000469424">
    <property type="component" value="Unassembled WGS sequence"/>
</dbReference>
<feature type="signal peptide" evidence="1">
    <location>
        <begin position="1"/>
        <end position="23"/>
    </location>
</feature>
<protein>
    <submittedName>
        <fullName evidence="2">Uncharacterized protein</fullName>
    </submittedName>
</protein>
<dbReference type="AlphaFoldDB" id="A0A6N7X3X4"/>
<dbReference type="InterPro" id="IPR047750">
    <property type="entry name" value="YdjY-like"/>
</dbReference>
<dbReference type="RefSeq" id="WP_154553762.1">
    <property type="nucleotide sequence ID" value="NZ_VUNA01000003.1"/>
</dbReference>
<organism evidence="2 3">
    <name type="scientific">Mogibacterium kristiansenii</name>
    <dbReference type="NCBI Taxonomy" id="2606708"/>
    <lineage>
        <taxon>Bacteria</taxon>
        <taxon>Bacillati</taxon>
        <taxon>Bacillota</taxon>
        <taxon>Clostridia</taxon>
        <taxon>Peptostreptococcales</taxon>
        <taxon>Anaerovoracaceae</taxon>
        <taxon>Mogibacterium</taxon>
    </lineage>
</organism>
<proteinExistence type="predicted"/>
<feature type="chain" id="PRO_5038645991" evidence="1">
    <location>
        <begin position="24"/>
        <end position="225"/>
    </location>
</feature>
<dbReference type="NCBIfam" id="NF040466">
    <property type="entry name" value="ydjY_domain"/>
    <property type="match status" value="1"/>
</dbReference>
<keyword evidence="1" id="KW-0732">Signal</keyword>
<comment type="caution">
    <text evidence="2">The sequence shown here is derived from an EMBL/GenBank/DDBJ whole genome shotgun (WGS) entry which is preliminary data.</text>
</comment>
<keyword evidence="3" id="KW-1185">Reference proteome</keyword>
<evidence type="ECO:0000313" key="3">
    <source>
        <dbReference type="Proteomes" id="UP000469424"/>
    </source>
</evidence>
<dbReference type="PROSITE" id="PS51257">
    <property type="entry name" value="PROKAR_LIPOPROTEIN"/>
    <property type="match status" value="1"/>
</dbReference>
<evidence type="ECO:0000256" key="1">
    <source>
        <dbReference type="SAM" id="SignalP"/>
    </source>
</evidence>
<evidence type="ECO:0000313" key="2">
    <source>
        <dbReference type="EMBL" id="MST70202.1"/>
    </source>
</evidence>
<name>A0A6N7X3X4_9FIRM</name>
<reference evidence="2 3" key="1">
    <citation type="submission" date="2019-08" db="EMBL/GenBank/DDBJ databases">
        <title>In-depth cultivation of the pig gut microbiome towards novel bacterial diversity and tailored functional studies.</title>
        <authorList>
            <person name="Wylensek D."/>
            <person name="Hitch T.C.A."/>
            <person name="Clavel T."/>
        </authorList>
    </citation>
    <scope>NUCLEOTIDE SEQUENCE [LARGE SCALE GENOMIC DNA]</scope>
    <source>
        <strain evidence="2 3">WCA-MUC-591-APC-4B</strain>
    </source>
</reference>
<accession>A0A6N7X3X4</accession>